<dbReference type="Gene3D" id="3.30.470.20">
    <property type="entry name" value="ATP-grasp fold, B domain"/>
    <property type="match status" value="1"/>
</dbReference>
<evidence type="ECO:0000313" key="2">
    <source>
        <dbReference type="Proteomes" id="UP000322139"/>
    </source>
</evidence>
<gene>
    <name evidence="1" type="ORF">FZD51_21640</name>
</gene>
<comment type="caution">
    <text evidence="1">The sequence shown here is derived from an EMBL/GenBank/DDBJ whole genome shotgun (WGS) entry which is preliminary data.</text>
</comment>
<reference evidence="1 2" key="1">
    <citation type="submission" date="2019-08" db="EMBL/GenBank/DDBJ databases">
        <title>Bacillus genomes from the desert of Cuatro Cienegas, Coahuila.</title>
        <authorList>
            <person name="Olmedo-Alvarez G."/>
        </authorList>
    </citation>
    <scope>NUCLEOTIDE SEQUENCE [LARGE SCALE GENOMIC DNA]</scope>
    <source>
        <strain evidence="1 2">CH446_14T</strain>
    </source>
</reference>
<accession>A0A5D4R0C6</accession>
<evidence type="ECO:0000313" key="1">
    <source>
        <dbReference type="EMBL" id="TYS44149.1"/>
    </source>
</evidence>
<dbReference type="Proteomes" id="UP000322139">
    <property type="component" value="Unassembled WGS sequence"/>
</dbReference>
<proteinExistence type="predicted"/>
<dbReference type="Pfam" id="PF14398">
    <property type="entry name" value="ATPgrasp_YheCD"/>
    <property type="match status" value="1"/>
</dbReference>
<dbReference type="InterPro" id="IPR026838">
    <property type="entry name" value="YheC/D"/>
</dbReference>
<sequence>MPALLKFNKWGISMSLSFLAITFVPGKMFQDKDAIKVSHSLYHYWSLDADRDLTLKIGKKERLVAVEPASIPKDEIHMDSGLFSYFQLAEEDIRLIVQYAGGDRRLAAGPIIGLMTEANEEYEEVSFRSVHSFCGELQAGIEEFGGIFYVFHIKDFRESGLSGYCWRDGRWVKEQVPFPTVIYNRIHSRKLESGKYFGDFKYKLQELGIPMFNDCFLSKDQVYDILAGEEHMKPYLPETRLLGARTLENMLSRYHEVFIKPVNGSQGRNIVRLSRAENKLSASFSSAGAKDAGKSFPDCAAFFKWFEPQLRTRMYLVQEPIQLACLNGRQLDFRVLCHKGPQNSWRATSAVARISAEQQFVSNIARGGETMKPVKALTLIADKATAVQQAALMKELAVEAAGIISNASEGIVGELGMDLGIDRQGKLWIIEANSKPSKNFEEADQRIRPSAKALIEYFIWLSFQAAKS</sequence>
<name>A0A5D4R0C6_9BACI</name>
<dbReference type="EMBL" id="VTER01000013">
    <property type="protein sequence ID" value="TYS44149.1"/>
    <property type="molecule type" value="Genomic_DNA"/>
</dbReference>
<dbReference type="SUPFAM" id="SSF56059">
    <property type="entry name" value="Glutathione synthetase ATP-binding domain-like"/>
    <property type="match status" value="1"/>
</dbReference>
<dbReference type="AlphaFoldDB" id="A0A5D4R0C6"/>
<protein>
    <submittedName>
        <fullName evidence="1">YheC/YheD family protein</fullName>
    </submittedName>
</protein>
<organism evidence="1 2">
    <name type="scientific">Bacillus infantis</name>
    <dbReference type="NCBI Taxonomy" id="324767"/>
    <lineage>
        <taxon>Bacteria</taxon>
        <taxon>Bacillati</taxon>
        <taxon>Bacillota</taxon>
        <taxon>Bacilli</taxon>
        <taxon>Bacillales</taxon>
        <taxon>Bacillaceae</taxon>
        <taxon>Bacillus</taxon>
    </lineage>
</organism>